<keyword evidence="1 5" id="KW-0699">rRNA-binding</keyword>
<evidence type="ECO:0000256" key="2">
    <source>
        <dbReference type="ARBA" id="ARBA00022884"/>
    </source>
</evidence>
<dbReference type="GO" id="GO:0003735">
    <property type="term" value="F:structural constituent of ribosome"/>
    <property type="evidence" value="ECO:0007669"/>
    <property type="project" value="UniProtKB-UniRule"/>
</dbReference>
<dbReference type="FunFam" id="3.90.930.12:FF:000008">
    <property type="entry name" value="50S ribosomal protein L6"/>
    <property type="match status" value="1"/>
</dbReference>
<dbReference type="PANTHER" id="PTHR11655:SF16">
    <property type="entry name" value="60S RIBOSOMAL PROTEIN L9"/>
    <property type="match status" value="1"/>
</dbReference>
<dbReference type="STRING" id="999630.TUZN_2127"/>
<reference key="2">
    <citation type="submission" date="2011-03" db="EMBL/GenBank/DDBJ databases">
        <title>Complete genome sequence of the thermoacidophilic crenarchaeon Thermoproteus uzoniensis 768-20.</title>
        <authorList>
            <person name="Mardanov A.V."/>
            <person name="Gumerov V.M."/>
            <person name="Beletsky A.V."/>
            <person name="Prokofeva M.I."/>
            <person name="Bonch-Osmolovskaya E.A."/>
            <person name="Ravin N.V."/>
            <person name="Skryabin K.G."/>
        </authorList>
    </citation>
    <scope>NUCLEOTIDE SEQUENCE</scope>
    <source>
        <strain>768-20</strain>
    </source>
</reference>
<name>F2L5N8_THEU7</name>
<dbReference type="eggNOG" id="arCOG04090">
    <property type="taxonomic scope" value="Archaea"/>
</dbReference>
<evidence type="ECO:0000256" key="5">
    <source>
        <dbReference type="HAMAP-Rule" id="MF_01365"/>
    </source>
</evidence>
<dbReference type="InterPro" id="IPR000702">
    <property type="entry name" value="Ribosomal_uL6-like"/>
</dbReference>
<comment type="function">
    <text evidence="5">This protein binds to the 23S rRNA, and is important in its secondary structure. It is located near the subunit interface in the base of the L7/L12 stalk, and near the tRNA binding site of the peptidyltransferase center.</text>
</comment>
<dbReference type="KEGG" id="tuz:TUZN_2127"/>
<keyword evidence="8" id="KW-1185">Reference proteome</keyword>
<dbReference type="HAMAP" id="MF_01365_A">
    <property type="entry name" value="Ribosomal_uL6_A"/>
    <property type="match status" value="1"/>
</dbReference>
<proteinExistence type="inferred from homology"/>
<sequence length="213" mass="23825">MFTVRRGSKFIIRPLRRAVHVPYAREELEVPQGVSVSVEKIGLFDYKVAVKGPLGSIERVYRNVPVSISMSEGKIVLEVFGARKREYAILGTIKGELKNAFLGVTRGWRYKLKIIYTHFPMLVKVQGSQLTIENFLGRKSKIVLEIPKSVKVQLQGKEDIVVEGIDRDVVSQFAANIQRATELHGDEKPAPHGREGGLGVVDGIYVYGVEHVK</sequence>
<dbReference type="PANTHER" id="PTHR11655">
    <property type="entry name" value="60S/50S RIBOSOMAL PROTEIN L6/L9"/>
    <property type="match status" value="1"/>
</dbReference>
<dbReference type="InterPro" id="IPR020040">
    <property type="entry name" value="Ribosomal_uL6_a/b-dom"/>
</dbReference>
<dbReference type="InterPro" id="IPR036789">
    <property type="entry name" value="Ribosomal_uL6-like_a/b-dom_sf"/>
</dbReference>
<keyword evidence="4 5" id="KW-0687">Ribonucleoprotein</keyword>
<comment type="subunit">
    <text evidence="5">Part of the 50S ribosomal subunit.</text>
</comment>
<dbReference type="InterPro" id="IPR019907">
    <property type="entry name" value="Ribosomal_uL6_arc"/>
</dbReference>
<dbReference type="SUPFAM" id="SSF56053">
    <property type="entry name" value="Ribosomal protein L6"/>
    <property type="match status" value="2"/>
</dbReference>
<evidence type="ECO:0000313" key="7">
    <source>
        <dbReference type="EMBL" id="AEA13584.1"/>
    </source>
</evidence>
<dbReference type="Gene3D" id="3.90.930.12">
    <property type="entry name" value="Ribosomal protein L6, alpha-beta domain"/>
    <property type="match status" value="2"/>
</dbReference>
<dbReference type="GO" id="GO:0022625">
    <property type="term" value="C:cytosolic large ribosomal subunit"/>
    <property type="evidence" value="ECO:0007669"/>
    <property type="project" value="UniProtKB-UniRule"/>
</dbReference>
<evidence type="ECO:0000259" key="6">
    <source>
        <dbReference type="Pfam" id="PF00347"/>
    </source>
</evidence>
<dbReference type="GO" id="GO:0002181">
    <property type="term" value="P:cytoplasmic translation"/>
    <property type="evidence" value="ECO:0007669"/>
    <property type="project" value="TreeGrafter"/>
</dbReference>
<accession>F2L5N8</accession>
<dbReference type="GO" id="GO:0019843">
    <property type="term" value="F:rRNA binding"/>
    <property type="evidence" value="ECO:0007669"/>
    <property type="project" value="UniProtKB-UniRule"/>
</dbReference>
<dbReference type="Pfam" id="PF00347">
    <property type="entry name" value="Ribosomal_L6"/>
    <property type="match status" value="1"/>
</dbReference>
<dbReference type="NCBIfam" id="TIGR03653">
    <property type="entry name" value="uL6_arch"/>
    <property type="match status" value="1"/>
</dbReference>
<keyword evidence="2 5" id="KW-0694">RNA-binding</keyword>
<dbReference type="AlphaFoldDB" id="F2L5N8"/>
<evidence type="ECO:0000313" key="8">
    <source>
        <dbReference type="Proteomes" id="UP000008138"/>
    </source>
</evidence>
<comment type="similarity">
    <text evidence="5">Belongs to the universal ribosomal protein uL6 family.</text>
</comment>
<gene>
    <name evidence="5" type="primary">rpl6</name>
    <name evidence="7" type="ordered locus">TUZN_2127</name>
</gene>
<reference evidence="7 8" key="1">
    <citation type="journal article" date="2011" name="J. Bacteriol.">
        <title>Complete genome sequence of the thermoacidophilic crenarchaeon Thermoproteus uzoniensis 768-20.</title>
        <authorList>
            <person name="Mardanov A.V."/>
            <person name="Gumerov V.M."/>
            <person name="Beletsky A.V."/>
            <person name="Prokofeva M.I."/>
            <person name="Bonch-Osmolovskaya E.A."/>
            <person name="Ravin N.V."/>
            <person name="Skryabin K.G."/>
        </authorList>
    </citation>
    <scope>NUCLEOTIDE SEQUENCE [LARGE SCALE GENOMIC DNA]</scope>
    <source>
        <strain evidence="7 8">768-20</strain>
    </source>
</reference>
<dbReference type="Proteomes" id="UP000008138">
    <property type="component" value="Chromosome"/>
</dbReference>
<feature type="domain" description="Large ribosomal subunit protein uL6 alpha-beta" evidence="6">
    <location>
        <begin position="119"/>
        <end position="183"/>
    </location>
</feature>
<dbReference type="EMBL" id="CP002590">
    <property type="protein sequence ID" value="AEA13584.1"/>
    <property type="molecule type" value="Genomic_DNA"/>
</dbReference>
<dbReference type="HOGENOM" id="CLU_065464_0_0_2"/>
<evidence type="ECO:0000256" key="3">
    <source>
        <dbReference type="ARBA" id="ARBA00022980"/>
    </source>
</evidence>
<protein>
    <recommendedName>
        <fullName evidence="5">Large ribosomal subunit protein uL6</fullName>
    </recommendedName>
</protein>
<evidence type="ECO:0000256" key="4">
    <source>
        <dbReference type="ARBA" id="ARBA00023274"/>
    </source>
</evidence>
<keyword evidence="3 5" id="KW-0689">Ribosomal protein</keyword>
<dbReference type="NCBIfam" id="NF004037">
    <property type="entry name" value="PRK05518.1"/>
    <property type="match status" value="1"/>
</dbReference>
<organism evidence="7 8">
    <name type="scientific">Thermoproteus uzoniensis (strain 768-20)</name>
    <dbReference type="NCBI Taxonomy" id="999630"/>
    <lineage>
        <taxon>Archaea</taxon>
        <taxon>Thermoproteota</taxon>
        <taxon>Thermoprotei</taxon>
        <taxon>Thermoproteales</taxon>
        <taxon>Thermoproteaceae</taxon>
        <taxon>Thermoproteus</taxon>
    </lineage>
</organism>
<evidence type="ECO:0000256" key="1">
    <source>
        <dbReference type="ARBA" id="ARBA00022730"/>
    </source>
</evidence>